<gene>
    <name evidence="1" type="ORF">PLUA15_310006</name>
</gene>
<reference evidence="1 2" key="1">
    <citation type="submission" date="2017-08" db="EMBL/GenBank/DDBJ databases">
        <authorList>
            <person name="Chaillou S."/>
        </authorList>
    </citation>
    <scope>NUCLEOTIDE SEQUENCE [LARGE SCALE GENOMIC DNA]</scope>
    <source>
        <strain evidence="1 2">MFPA15A1205</strain>
    </source>
</reference>
<dbReference type="Proteomes" id="UP000219564">
    <property type="component" value="Unassembled WGS sequence"/>
</dbReference>
<sequence length="139" mass="14893">MSDVGEAVVQVVNDDLGFVHPGGLATFLNTQARDFDLAALLQQGLTVLLIVFRISQGHWHVQAAQGAARLDAKRARVELVQGQALGGLINLRLSGGRALFFAGASQEIASDNQLTQAYAERFDKHSNSLIGKKEGPQLT</sequence>
<proteinExistence type="predicted"/>
<evidence type="ECO:0000313" key="1">
    <source>
        <dbReference type="EMBL" id="SOB53251.1"/>
    </source>
</evidence>
<accession>A0AAX2H8P8</accession>
<organism evidence="1 2">
    <name type="scientific">Pseudomonas lundensis</name>
    <dbReference type="NCBI Taxonomy" id="86185"/>
    <lineage>
        <taxon>Bacteria</taxon>
        <taxon>Pseudomonadati</taxon>
        <taxon>Pseudomonadota</taxon>
        <taxon>Gammaproteobacteria</taxon>
        <taxon>Pseudomonadales</taxon>
        <taxon>Pseudomonadaceae</taxon>
        <taxon>Pseudomonas</taxon>
    </lineage>
</organism>
<dbReference type="AlphaFoldDB" id="A0AAX2H8P8"/>
<protein>
    <submittedName>
        <fullName evidence="1">Uncharacterized protein</fullName>
    </submittedName>
</protein>
<name>A0AAX2H8P8_9PSED</name>
<comment type="caution">
    <text evidence="1">The sequence shown here is derived from an EMBL/GenBank/DDBJ whole genome shotgun (WGS) entry which is preliminary data.</text>
</comment>
<dbReference type="EMBL" id="OBKZ01000025">
    <property type="protein sequence ID" value="SOB53251.1"/>
    <property type="molecule type" value="Genomic_DNA"/>
</dbReference>
<evidence type="ECO:0000313" key="2">
    <source>
        <dbReference type="Proteomes" id="UP000219564"/>
    </source>
</evidence>